<reference evidence="3" key="1">
    <citation type="submission" date="2025-08" db="UniProtKB">
        <authorList>
            <consortium name="Ensembl"/>
        </authorList>
    </citation>
    <scope>IDENTIFICATION</scope>
</reference>
<accession>A0A8C4V663</accession>
<evidence type="ECO:0000313" key="4">
    <source>
        <dbReference type="Proteomes" id="UP000694562"/>
    </source>
</evidence>
<dbReference type="InterPro" id="IPR027417">
    <property type="entry name" value="P-loop_NTPase"/>
</dbReference>
<evidence type="ECO:0000256" key="2">
    <source>
        <dbReference type="SAM" id="SignalP"/>
    </source>
</evidence>
<feature type="compositionally biased region" description="Basic and acidic residues" evidence="1">
    <location>
        <begin position="669"/>
        <end position="687"/>
    </location>
</feature>
<sequence length="1337" mass="150667">MCVLLIIILFSKMLQAESRIRLLECQDEITIEPRSKKMKSTEEAYEELSDDDDIQAIQEEVDAERTLNDLIPAYASDNQGQQEMQKQEETLTGVWGTLNEVLPENNLVISQPVDSEIVQNVNPPFVSINGTTAEEKKGTFITNNAGEANIKNTSISFSINRNASDEEFFTSKEFIGPIYKPAECNERDESGSRNECKSSEGDQNELCENRAKGMEGKKMQTVSSAVKEIDDELDQFYKEINQLENESLDTVFQEEKPETSQEQCSPYNCSQISQEDYHCMLLGSSQTFYENGERFFGEQNSQKTSNEQQFVVEGGGWKTENTFNGQADSKYWNYSVPEFRPAWQSTVSFVIPQGPLAPRFNYQSRFQILNSPPQKKNILPSQNGELLYKNDHGCHGATDINSHGPLLDQSSNYAGHTDIHTTQVFINGTNDQNGLQNNGFCETSEKCWKDPKADNTEGMHSFSSLWLPEERFSCSQKLLLILRGLPGSGKSTLSRVLLGQSRDGIVFSTDDYFRQKDGYTYNAAQLGDAHDWNQKRAKQAMEQGKSPVIIDNTNTQAWEMKPYVEAALEKGYRVEFHEPDTWWKFDPEELEKRNKHGVTREKIAQMLERYEYQISIPIVMNSMVPPHKNTQRPPLQRRHRETIFKNSEHLLTKAKQKKKRKRNKKVKGNHTESMKKTLEGAAHHPVPDDQDIPESAEDDSEENSKSLCTFRKGPEDPVTVCEEQPDGDDESLKQAAMGSRERFPITVSEVSTMLNSALRNELPVESESSLLIDINPSPTESLTKYALDDEETNPRHKENLCRSSFLKISSDKNSIQETEGISEDCNAPLLSTENKFGSYQSTWEPDTEAKLLSLNGEEKEISQPCNSNVHDNMPDNNTGDKGALKAEENSSNTWGFFSVNLLTEELQLGFDNQVSLSSWSEDKFVGEQRPQKMRKPKQTHTNCSTQLNCSQSNEGLVKENHHVTITEEAGNVISNGLLATPAGEVHFDSLTETRATFMQRSSEVNVPRNDAAPIISKRKKYRRIVNLAPKFNLPRQIAGSTEGGKEVSIKDDVPQKSVLEVGQKSFLSKNHGEECEQAHALQEYSAPYSGTEATYSLLTLDTDALLHDISYIHSEQSSTPKYSCRVSVVSRMKEEQARTLKQQQVVDKKEGESEQCSSEVTNSHPDIVSSVKVFSEYPEVSSILASCSESVREADDPEPAEASQLEDNQDANMRCSFLGLPLSLGFAFQLVQLFGSPGLPLESLLPDDYIVPLDWKVSKMIYLLWKTSVEEKQKANLSQDGNALDYIISLEDLNKNHQENQDSSETLPEVELFQGVTEENILTHASTDSLDDVFHRL</sequence>
<protein>
    <recommendedName>
        <fullName evidence="5">NEDD4-binding protein 2-like 2</fullName>
    </recommendedName>
</protein>
<name>A0A8C4V663_FALTI</name>
<dbReference type="PANTHER" id="PTHR13308:SF23">
    <property type="entry name" value="NEDD4-BINDING PROTEIN 2-LIKE 2"/>
    <property type="match status" value="1"/>
</dbReference>
<feature type="chain" id="PRO_5034289781" description="NEDD4-binding protein 2-like 2" evidence="2">
    <location>
        <begin position="17"/>
        <end position="1337"/>
    </location>
</feature>
<reference evidence="3" key="2">
    <citation type="submission" date="2025-09" db="UniProtKB">
        <authorList>
            <consortium name="Ensembl"/>
        </authorList>
    </citation>
    <scope>IDENTIFICATION</scope>
</reference>
<feature type="compositionally biased region" description="Acidic residues" evidence="1">
    <location>
        <begin position="688"/>
        <end position="701"/>
    </location>
</feature>
<keyword evidence="2" id="KW-0732">Signal</keyword>
<dbReference type="OMA" id="MELCQDV"/>
<dbReference type="Gene3D" id="3.40.50.300">
    <property type="entry name" value="P-loop containing nucleotide triphosphate hydrolases"/>
    <property type="match status" value="1"/>
</dbReference>
<dbReference type="OrthoDB" id="3231855at2759"/>
<feature type="compositionally biased region" description="Basic and acidic residues" evidence="1">
    <location>
        <begin position="641"/>
        <end position="651"/>
    </location>
</feature>
<dbReference type="Proteomes" id="UP000694562">
    <property type="component" value="Unplaced"/>
</dbReference>
<feature type="compositionally biased region" description="Basic residues" evidence="1">
    <location>
        <begin position="652"/>
        <end position="668"/>
    </location>
</feature>
<feature type="region of interest" description="Disordered" evidence="1">
    <location>
        <begin position="1141"/>
        <end position="1161"/>
    </location>
</feature>
<dbReference type="GO" id="GO:0000122">
    <property type="term" value="P:negative regulation of transcription by RNA polymerase II"/>
    <property type="evidence" value="ECO:0007669"/>
    <property type="project" value="TreeGrafter"/>
</dbReference>
<dbReference type="InterPro" id="IPR026302">
    <property type="entry name" value="NEDD4-bd_p2"/>
</dbReference>
<dbReference type="GO" id="GO:0003714">
    <property type="term" value="F:transcription corepressor activity"/>
    <property type="evidence" value="ECO:0007669"/>
    <property type="project" value="TreeGrafter"/>
</dbReference>
<organism evidence="3 4">
    <name type="scientific">Falco tinnunculus</name>
    <name type="common">Common kestrel</name>
    <dbReference type="NCBI Taxonomy" id="100819"/>
    <lineage>
        <taxon>Eukaryota</taxon>
        <taxon>Metazoa</taxon>
        <taxon>Chordata</taxon>
        <taxon>Craniata</taxon>
        <taxon>Vertebrata</taxon>
        <taxon>Euteleostomi</taxon>
        <taxon>Archelosauria</taxon>
        <taxon>Archosauria</taxon>
        <taxon>Dinosauria</taxon>
        <taxon>Saurischia</taxon>
        <taxon>Theropoda</taxon>
        <taxon>Coelurosauria</taxon>
        <taxon>Aves</taxon>
        <taxon>Neognathae</taxon>
        <taxon>Neoaves</taxon>
        <taxon>Telluraves</taxon>
        <taxon>Australaves</taxon>
        <taxon>Falconiformes</taxon>
        <taxon>Falconidae</taxon>
        <taxon>Falco</taxon>
    </lineage>
</organism>
<keyword evidence="4" id="KW-1185">Reference proteome</keyword>
<proteinExistence type="predicted"/>
<feature type="region of interest" description="Disordered" evidence="1">
    <location>
        <begin position="623"/>
        <end position="731"/>
    </location>
</feature>
<dbReference type="GO" id="GO:0005634">
    <property type="term" value="C:nucleus"/>
    <property type="evidence" value="ECO:0007669"/>
    <property type="project" value="TreeGrafter"/>
</dbReference>
<dbReference type="SUPFAM" id="SSF52540">
    <property type="entry name" value="P-loop containing nucleoside triphosphate hydrolases"/>
    <property type="match status" value="1"/>
</dbReference>
<evidence type="ECO:0008006" key="5">
    <source>
        <dbReference type="Google" id="ProtNLM"/>
    </source>
</evidence>
<feature type="signal peptide" evidence="2">
    <location>
        <begin position="1"/>
        <end position="16"/>
    </location>
</feature>
<evidence type="ECO:0000313" key="3">
    <source>
        <dbReference type="Ensembl" id="ENSFTIP00000022939.1"/>
    </source>
</evidence>
<dbReference type="Pfam" id="PF13671">
    <property type="entry name" value="AAA_33"/>
    <property type="match status" value="1"/>
</dbReference>
<evidence type="ECO:0000256" key="1">
    <source>
        <dbReference type="SAM" id="MobiDB-lite"/>
    </source>
</evidence>
<dbReference type="PANTHER" id="PTHR13308">
    <property type="entry name" value="NEDD4-BINDING PROTEIN 2-LIKE 1"/>
    <property type="match status" value="1"/>
</dbReference>
<dbReference type="Ensembl" id="ENSFTIT00000023890.1">
    <property type="protein sequence ID" value="ENSFTIP00000022939.1"/>
    <property type="gene ID" value="ENSFTIG00000014757.1"/>
</dbReference>